<feature type="transmembrane region" description="Helical" evidence="6">
    <location>
        <begin position="99"/>
        <end position="121"/>
    </location>
</feature>
<evidence type="ECO:0000256" key="3">
    <source>
        <dbReference type="ARBA" id="ARBA00022692"/>
    </source>
</evidence>
<dbReference type="GO" id="GO:0015920">
    <property type="term" value="P:lipopolysaccharide transport"/>
    <property type="evidence" value="ECO:0007669"/>
    <property type="project" value="TreeGrafter"/>
</dbReference>
<evidence type="ECO:0000313" key="7">
    <source>
        <dbReference type="EMBL" id="ATI41667.1"/>
    </source>
</evidence>
<feature type="transmembrane region" description="Helical" evidence="6">
    <location>
        <begin position="310"/>
        <end position="329"/>
    </location>
</feature>
<dbReference type="InterPro" id="IPR005495">
    <property type="entry name" value="LptG/LptF_permease"/>
</dbReference>
<evidence type="ECO:0000256" key="1">
    <source>
        <dbReference type="ARBA" id="ARBA00004651"/>
    </source>
</evidence>
<feature type="transmembrane region" description="Helical" evidence="6">
    <location>
        <begin position="12"/>
        <end position="29"/>
    </location>
</feature>
<comment type="subcellular location">
    <subcellularLocation>
        <location evidence="1">Cell membrane</location>
        <topology evidence="1">Multi-pass membrane protein</topology>
    </subcellularLocation>
</comment>
<evidence type="ECO:0000256" key="6">
    <source>
        <dbReference type="SAM" id="Phobius"/>
    </source>
</evidence>
<feature type="transmembrane region" description="Helical" evidence="6">
    <location>
        <begin position="276"/>
        <end position="298"/>
    </location>
</feature>
<dbReference type="OrthoDB" id="9798468at2"/>
<dbReference type="InterPro" id="IPR030923">
    <property type="entry name" value="LptG"/>
</dbReference>
<proteinExistence type="predicted"/>
<dbReference type="NCBIfam" id="TIGR04408">
    <property type="entry name" value="LptG_lptG"/>
    <property type="match status" value="1"/>
</dbReference>
<dbReference type="PANTHER" id="PTHR33529">
    <property type="entry name" value="SLR0882 PROTEIN-RELATED"/>
    <property type="match status" value="1"/>
</dbReference>
<feature type="transmembrane region" description="Helical" evidence="6">
    <location>
        <begin position="341"/>
        <end position="362"/>
    </location>
</feature>
<keyword evidence="3 6" id="KW-0812">Transmembrane</keyword>
<dbReference type="EMBL" id="CP021404">
    <property type="protein sequence ID" value="ATI41667.1"/>
    <property type="molecule type" value="Genomic_DNA"/>
</dbReference>
<sequence length="365" mass="39779">MKLHLYFARKFFYAFGTVFAVFLGLLTLLDLVEQFRRFEGDALGFATALELALLAMPETLYSILPLVVILATLTLFLGLARTSEMVVTRAAGRSAIRALVAPGIGALLLGALAVTVFNPIVAATKVQYDLRSEQLDSGGRRVLSVSEEGLWLRQGNPDGQTVIRAERANPDGTVFYDVTFIGIDPTGTPVSRIEAERAELATGEWQMRSAKVWDLVGSTNPERDAQVLDTYSLASTLTRDQIRDSFGDPSAIPIWELPAFIASLDRAGFSARLHRVWLQMQLATPVFLLAMLLIGAAFTMRHTRFGRTGVMVLSALLLGLGVFFIRNFAQILGENGQIPVALAAWSPPVAAILLSLGLLFHLEDG</sequence>
<keyword evidence="8" id="KW-1185">Reference proteome</keyword>
<gene>
    <name evidence="7" type="ORF">CBW24_06420</name>
</gene>
<dbReference type="Proteomes" id="UP000219050">
    <property type="component" value="Chromosome"/>
</dbReference>
<keyword evidence="5 6" id="KW-0472">Membrane</keyword>
<dbReference type="GO" id="GO:0055085">
    <property type="term" value="P:transmembrane transport"/>
    <property type="evidence" value="ECO:0007669"/>
    <property type="project" value="InterPro"/>
</dbReference>
<dbReference type="Pfam" id="PF03739">
    <property type="entry name" value="LptF_LptG"/>
    <property type="match status" value="1"/>
</dbReference>
<name>A0A291LYF4_9RHOB</name>
<keyword evidence="2" id="KW-1003">Cell membrane</keyword>
<reference evidence="7 8" key="1">
    <citation type="submission" date="2017-05" db="EMBL/GenBank/DDBJ databases">
        <title>Comparative genomic and metabolic analysis of manganese-oxidizing mechanisms in Celeribater manganoxidans DY25T: its adaption to the environment of polymetallic nodule.</title>
        <authorList>
            <person name="Wang X."/>
        </authorList>
    </citation>
    <scope>NUCLEOTIDE SEQUENCE [LARGE SCALE GENOMIC DNA]</scope>
    <source>
        <strain evidence="7 8">DY25</strain>
    </source>
</reference>
<keyword evidence="4 6" id="KW-1133">Transmembrane helix</keyword>
<evidence type="ECO:0000256" key="4">
    <source>
        <dbReference type="ARBA" id="ARBA00022989"/>
    </source>
</evidence>
<accession>A0A291LYF4</accession>
<organism evidence="7 8">
    <name type="scientific">Pacificitalea manganoxidans</name>
    <dbReference type="NCBI Taxonomy" id="1411902"/>
    <lineage>
        <taxon>Bacteria</taxon>
        <taxon>Pseudomonadati</taxon>
        <taxon>Pseudomonadota</taxon>
        <taxon>Alphaproteobacteria</taxon>
        <taxon>Rhodobacterales</taxon>
        <taxon>Paracoccaceae</taxon>
        <taxon>Pacificitalea</taxon>
    </lineage>
</organism>
<evidence type="ECO:0000256" key="2">
    <source>
        <dbReference type="ARBA" id="ARBA00022475"/>
    </source>
</evidence>
<dbReference type="GO" id="GO:0043190">
    <property type="term" value="C:ATP-binding cassette (ABC) transporter complex"/>
    <property type="evidence" value="ECO:0007669"/>
    <property type="project" value="InterPro"/>
</dbReference>
<dbReference type="AlphaFoldDB" id="A0A291LYF4"/>
<evidence type="ECO:0000256" key="5">
    <source>
        <dbReference type="ARBA" id="ARBA00023136"/>
    </source>
</evidence>
<feature type="transmembrane region" description="Helical" evidence="6">
    <location>
        <begin position="59"/>
        <end position="79"/>
    </location>
</feature>
<dbReference type="PANTHER" id="PTHR33529:SF2">
    <property type="entry name" value="LIPOPOLYSACCHARIDE EXPORT SYSTEM PERMEASE PROTEIN LPTG"/>
    <property type="match status" value="1"/>
</dbReference>
<dbReference type="RefSeq" id="WP_088661976.1">
    <property type="nucleotide sequence ID" value="NZ_CP021404.1"/>
</dbReference>
<dbReference type="KEGG" id="cmag:CBW24_06420"/>
<evidence type="ECO:0000313" key="8">
    <source>
        <dbReference type="Proteomes" id="UP000219050"/>
    </source>
</evidence>
<protein>
    <submittedName>
        <fullName evidence="7">LPS export ABC transporter permease LptG</fullName>
    </submittedName>
</protein>